<accession>A0A7W6EIF1</accession>
<name>A0A7W6EIF1_9HYPH</name>
<evidence type="ECO:0000256" key="2">
    <source>
        <dbReference type="ARBA" id="ARBA00023002"/>
    </source>
</evidence>
<dbReference type="InterPro" id="IPR036249">
    <property type="entry name" value="Thioredoxin-like_sf"/>
</dbReference>
<evidence type="ECO:0000313" key="6">
    <source>
        <dbReference type="EMBL" id="MBB3811084.1"/>
    </source>
</evidence>
<evidence type="ECO:0000313" key="7">
    <source>
        <dbReference type="Proteomes" id="UP000537592"/>
    </source>
</evidence>
<dbReference type="PANTHER" id="PTHR13887">
    <property type="entry name" value="GLUTATHIONE S-TRANSFERASE KAPPA"/>
    <property type="match status" value="1"/>
</dbReference>
<reference evidence="6 7" key="1">
    <citation type="submission" date="2020-08" db="EMBL/GenBank/DDBJ databases">
        <title>Genomic Encyclopedia of Type Strains, Phase IV (KMG-IV): sequencing the most valuable type-strain genomes for metagenomic binning, comparative biology and taxonomic classification.</title>
        <authorList>
            <person name="Goeker M."/>
        </authorList>
    </citation>
    <scope>NUCLEOTIDE SEQUENCE [LARGE SCALE GENOMIC DNA]</scope>
    <source>
        <strain evidence="6 7">DSM 28760</strain>
    </source>
</reference>
<organism evidence="6 7">
    <name type="scientific">Pseudochelatococcus contaminans</name>
    <dbReference type="NCBI Taxonomy" id="1538103"/>
    <lineage>
        <taxon>Bacteria</taxon>
        <taxon>Pseudomonadati</taxon>
        <taxon>Pseudomonadota</taxon>
        <taxon>Alphaproteobacteria</taxon>
        <taxon>Hyphomicrobiales</taxon>
        <taxon>Chelatococcaceae</taxon>
        <taxon>Pseudochelatococcus</taxon>
    </lineage>
</organism>
<keyword evidence="6" id="KW-0413">Isomerase</keyword>
<evidence type="ECO:0000256" key="3">
    <source>
        <dbReference type="ARBA" id="ARBA00023157"/>
    </source>
</evidence>
<dbReference type="InterPro" id="IPR013766">
    <property type="entry name" value="Thioredoxin_domain"/>
</dbReference>
<sequence>MRSDAKTGATIHRRTLLTGLMVLGVAGPAMKVSAQTAQQDLILHDPEAPVGGNERGDVTIVTFFDYNCPFCKRTVKPMNDVVRADGKVRVVYKEWPILAKSSVYGAKLALAARYQGKYLDAHHALMALGSRPSEDAMRRAVAAAGIDMRRLEADARTHDRAITALLRRNNAQAEELGLRGTPSFMIEPFLIPTALDAAGFRQVISDARAAR</sequence>
<dbReference type="GO" id="GO:0016491">
    <property type="term" value="F:oxidoreductase activity"/>
    <property type="evidence" value="ECO:0007669"/>
    <property type="project" value="UniProtKB-KW"/>
</dbReference>
<dbReference type="CDD" id="cd03023">
    <property type="entry name" value="DsbA_Com1_like"/>
    <property type="match status" value="1"/>
</dbReference>
<dbReference type="SUPFAM" id="SSF52833">
    <property type="entry name" value="Thioredoxin-like"/>
    <property type="match status" value="1"/>
</dbReference>
<feature type="domain" description="Thioredoxin" evidence="5">
    <location>
        <begin position="21"/>
        <end position="209"/>
    </location>
</feature>
<dbReference type="Proteomes" id="UP000537592">
    <property type="component" value="Unassembled WGS sequence"/>
</dbReference>
<keyword evidence="4" id="KW-0676">Redox-active center</keyword>
<evidence type="ECO:0000259" key="5">
    <source>
        <dbReference type="PROSITE" id="PS51352"/>
    </source>
</evidence>
<comment type="caution">
    <text evidence="6">The sequence shown here is derived from an EMBL/GenBank/DDBJ whole genome shotgun (WGS) entry which is preliminary data.</text>
</comment>
<dbReference type="RefSeq" id="WP_210281767.1">
    <property type="nucleotide sequence ID" value="NZ_JACICC010000011.1"/>
</dbReference>
<protein>
    <submittedName>
        <fullName evidence="6">Protein-disulfide isomerase</fullName>
    </submittedName>
</protein>
<dbReference type="AlphaFoldDB" id="A0A7W6EIF1"/>
<evidence type="ECO:0000256" key="4">
    <source>
        <dbReference type="ARBA" id="ARBA00023284"/>
    </source>
</evidence>
<keyword evidence="2" id="KW-0560">Oxidoreductase</keyword>
<dbReference type="Pfam" id="PF01323">
    <property type="entry name" value="DSBA"/>
    <property type="match status" value="1"/>
</dbReference>
<proteinExistence type="predicted"/>
<evidence type="ECO:0000256" key="1">
    <source>
        <dbReference type="ARBA" id="ARBA00022729"/>
    </source>
</evidence>
<dbReference type="PANTHER" id="PTHR13887:SF14">
    <property type="entry name" value="DISULFIDE BOND FORMATION PROTEIN D"/>
    <property type="match status" value="1"/>
</dbReference>
<dbReference type="PROSITE" id="PS51352">
    <property type="entry name" value="THIOREDOXIN_2"/>
    <property type="match status" value="1"/>
</dbReference>
<keyword evidence="1" id="KW-0732">Signal</keyword>
<keyword evidence="7" id="KW-1185">Reference proteome</keyword>
<dbReference type="Gene3D" id="3.40.30.10">
    <property type="entry name" value="Glutaredoxin"/>
    <property type="match status" value="1"/>
</dbReference>
<dbReference type="GO" id="GO:0016853">
    <property type="term" value="F:isomerase activity"/>
    <property type="evidence" value="ECO:0007669"/>
    <property type="project" value="UniProtKB-KW"/>
</dbReference>
<gene>
    <name evidence="6" type="ORF">FHS81_003196</name>
</gene>
<dbReference type="EMBL" id="JACICC010000011">
    <property type="protein sequence ID" value="MBB3811084.1"/>
    <property type="molecule type" value="Genomic_DNA"/>
</dbReference>
<dbReference type="InterPro" id="IPR001853">
    <property type="entry name" value="DSBA-like_thioredoxin_dom"/>
</dbReference>
<keyword evidence="3" id="KW-1015">Disulfide bond</keyword>